<dbReference type="CDD" id="cd02933">
    <property type="entry name" value="OYE_like_FMN"/>
    <property type="match status" value="1"/>
</dbReference>
<dbReference type="InterPro" id="IPR001155">
    <property type="entry name" value="OxRdtase_FMN_N"/>
</dbReference>
<dbReference type="STRING" id="1314778.A0A5C3PM81"/>
<feature type="domain" description="NADH:flavin oxidoreductase/NADH oxidase N-terminal" evidence="1">
    <location>
        <begin position="14"/>
        <end position="346"/>
    </location>
</feature>
<keyword evidence="3" id="KW-1185">Reference proteome</keyword>
<sequence length="376" mass="41455">MGDILERSPTTNALFQPVRVGEITLGHRVVLAPLTRCRANHRGVHTELAVEYYAQRASVPGTLLISEATYVSRAAEGRSANAPGVWNEDQVAAWKKVADAVHAKGSYIFMQIWALGRAARLEYIREQDPDFAYVSASDVPLSGREESPRPLAASEIKEYIQAFAQAARNAVVGAGFDGVEIHAAHGYLIDQFTQEMSNKRTNEYGGSIENRCRFALEIVDAVSQAVGEQKTAIRISPWSTFQDMRMVDPVPTFTYLVNRLAEDHPDLAYLHVVQVGISGGTDMVPGVGESNDFIRKIWLPRPLVSAGGYTREKAMQVAEETGQLIAFGRAFVSNPDLPLRLMKDIPLAAWDRDVFYTPEDPHGYIDYPTAEAAMTA</sequence>
<dbReference type="PANTHER" id="PTHR22893:SF91">
    <property type="entry name" value="NADPH DEHYDROGENASE 2-RELATED"/>
    <property type="match status" value="1"/>
</dbReference>
<proteinExistence type="predicted"/>
<dbReference type="PANTHER" id="PTHR22893">
    <property type="entry name" value="NADH OXIDOREDUCTASE-RELATED"/>
    <property type="match status" value="1"/>
</dbReference>
<accession>A0A5C3PM81</accession>
<evidence type="ECO:0000313" key="3">
    <source>
        <dbReference type="Proteomes" id="UP000308197"/>
    </source>
</evidence>
<dbReference type="InParanoid" id="A0A5C3PM81"/>
<dbReference type="InterPro" id="IPR013785">
    <property type="entry name" value="Aldolase_TIM"/>
</dbReference>
<dbReference type="Proteomes" id="UP000308197">
    <property type="component" value="Unassembled WGS sequence"/>
</dbReference>
<gene>
    <name evidence="2" type="ORF">K466DRAFT_483856</name>
</gene>
<dbReference type="GO" id="GO:0003959">
    <property type="term" value="F:NADPH dehydrogenase activity"/>
    <property type="evidence" value="ECO:0007669"/>
    <property type="project" value="TreeGrafter"/>
</dbReference>
<organism evidence="2 3">
    <name type="scientific">Polyporus arcularius HHB13444</name>
    <dbReference type="NCBI Taxonomy" id="1314778"/>
    <lineage>
        <taxon>Eukaryota</taxon>
        <taxon>Fungi</taxon>
        <taxon>Dikarya</taxon>
        <taxon>Basidiomycota</taxon>
        <taxon>Agaricomycotina</taxon>
        <taxon>Agaricomycetes</taxon>
        <taxon>Polyporales</taxon>
        <taxon>Polyporaceae</taxon>
        <taxon>Polyporus</taxon>
    </lineage>
</organism>
<name>A0A5C3PM81_9APHY</name>
<reference evidence="2 3" key="1">
    <citation type="journal article" date="2019" name="Nat. Ecol. Evol.">
        <title>Megaphylogeny resolves global patterns of mushroom evolution.</title>
        <authorList>
            <person name="Varga T."/>
            <person name="Krizsan K."/>
            <person name="Foldi C."/>
            <person name="Dima B."/>
            <person name="Sanchez-Garcia M."/>
            <person name="Sanchez-Ramirez S."/>
            <person name="Szollosi G.J."/>
            <person name="Szarkandi J.G."/>
            <person name="Papp V."/>
            <person name="Albert L."/>
            <person name="Andreopoulos W."/>
            <person name="Angelini C."/>
            <person name="Antonin V."/>
            <person name="Barry K.W."/>
            <person name="Bougher N.L."/>
            <person name="Buchanan P."/>
            <person name="Buyck B."/>
            <person name="Bense V."/>
            <person name="Catcheside P."/>
            <person name="Chovatia M."/>
            <person name="Cooper J."/>
            <person name="Damon W."/>
            <person name="Desjardin D."/>
            <person name="Finy P."/>
            <person name="Geml J."/>
            <person name="Haridas S."/>
            <person name="Hughes K."/>
            <person name="Justo A."/>
            <person name="Karasinski D."/>
            <person name="Kautmanova I."/>
            <person name="Kiss B."/>
            <person name="Kocsube S."/>
            <person name="Kotiranta H."/>
            <person name="LaButti K.M."/>
            <person name="Lechner B.E."/>
            <person name="Liimatainen K."/>
            <person name="Lipzen A."/>
            <person name="Lukacs Z."/>
            <person name="Mihaltcheva S."/>
            <person name="Morgado L.N."/>
            <person name="Niskanen T."/>
            <person name="Noordeloos M.E."/>
            <person name="Ohm R.A."/>
            <person name="Ortiz-Santana B."/>
            <person name="Ovrebo C."/>
            <person name="Racz N."/>
            <person name="Riley R."/>
            <person name="Savchenko A."/>
            <person name="Shiryaev A."/>
            <person name="Soop K."/>
            <person name="Spirin V."/>
            <person name="Szebenyi C."/>
            <person name="Tomsovsky M."/>
            <person name="Tulloss R.E."/>
            <person name="Uehling J."/>
            <person name="Grigoriev I.V."/>
            <person name="Vagvolgyi C."/>
            <person name="Papp T."/>
            <person name="Martin F.M."/>
            <person name="Miettinen O."/>
            <person name="Hibbett D.S."/>
            <person name="Nagy L.G."/>
        </authorList>
    </citation>
    <scope>NUCLEOTIDE SEQUENCE [LARGE SCALE GENOMIC DNA]</scope>
    <source>
        <strain evidence="2 3">HHB13444</strain>
    </source>
</reference>
<evidence type="ECO:0000259" key="1">
    <source>
        <dbReference type="Pfam" id="PF00724"/>
    </source>
</evidence>
<dbReference type="AlphaFoldDB" id="A0A5C3PM81"/>
<dbReference type="EMBL" id="ML211033">
    <property type="protein sequence ID" value="TFK90894.1"/>
    <property type="molecule type" value="Genomic_DNA"/>
</dbReference>
<dbReference type="FunFam" id="3.20.20.70:FF:000138">
    <property type="entry name" value="NADPH dehydrogenase 1"/>
    <property type="match status" value="1"/>
</dbReference>
<protein>
    <submittedName>
        <fullName evidence="2">NADH:flavin oxidoreductase/NADH oxidase</fullName>
    </submittedName>
</protein>
<dbReference type="FunCoup" id="A0A5C3PM81">
    <property type="interactions" value="248"/>
</dbReference>
<dbReference type="SUPFAM" id="SSF51395">
    <property type="entry name" value="FMN-linked oxidoreductases"/>
    <property type="match status" value="1"/>
</dbReference>
<dbReference type="InterPro" id="IPR045247">
    <property type="entry name" value="Oye-like"/>
</dbReference>
<dbReference type="Pfam" id="PF00724">
    <property type="entry name" value="Oxidored_FMN"/>
    <property type="match status" value="1"/>
</dbReference>
<evidence type="ECO:0000313" key="2">
    <source>
        <dbReference type="EMBL" id="TFK90894.1"/>
    </source>
</evidence>
<dbReference type="Gene3D" id="3.20.20.70">
    <property type="entry name" value="Aldolase class I"/>
    <property type="match status" value="1"/>
</dbReference>
<dbReference type="GO" id="GO:0010181">
    <property type="term" value="F:FMN binding"/>
    <property type="evidence" value="ECO:0007669"/>
    <property type="project" value="InterPro"/>
</dbReference>